<keyword evidence="2" id="KW-0548">Nucleotidyltransferase</keyword>
<reference evidence="6" key="1">
    <citation type="journal article" date="2019" name="Int. J. Syst. Evol. Microbiol.">
        <title>The Global Catalogue of Microorganisms (GCM) 10K type strain sequencing project: providing services to taxonomists for standard genome sequencing and annotation.</title>
        <authorList>
            <consortium name="The Broad Institute Genomics Platform"/>
            <consortium name="The Broad Institute Genome Sequencing Center for Infectious Disease"/>
            <person name="Wu L."/>
            <person name="Ma J."/>
        </authorList>
    </citation>
    <scope>NUCLEOTIDE SEQUENCE [LARGE SCALE GENOMIC DNA]</scope>
    <source>
        <strain evidence="6">JCM 16898</strain>
    </source>
</reference>
<dbReference type="RefSeq" id="WP_344855199.1">
    <property type="nucleotide sequence ID" value="NZ_BAAAZN010000001.1"/>
</dbReference>
<evidence type="ECO:0000256" key="2">
    <source>
        <dbReference type="ARBA" id="ARBA00022695"/>
    </source>
</evidence>
<organism evidence="5 6">
    <name type="scientific">Amycolatopsis ultiminotia</name>
    <dbReference type="NCBI Taxonomy" id="543629"/>
    <lineage>
        <taxon>Bacteria</taxon>
        <taxon>Bacillati</taxon>
        <taxon>Actinomycetota</taxon>
        <taxon>Actinomycetes</taxon>
        <taxon>Pseudonocardiales</taxon>
        <taxon>Pseudonocardiaceae</taxon>
        <taxon>Amycolatopsis</taxon>
    </lineage>
</organism>
<gene>
    <name evidence="5" type="ORF">GCM10022222_07260</name>
</gene>
<dbReference type="InterPro" id="IPR014729">
    <property type="entry name" value="Rossmann-like_a/b/a_fold"/>
</dbReference>
<dbReference type="Pfam" id="PF01467">
    <property type="entry name" value="CTP_transf_like"/>
    <property type="match status" value="1"/>
</dbReference>
<dbReference type="Proteomes" id="UP001500689">
    <property type="component" value="Unassembled WGS sequence"/>
</dbReference>
<protein>
    <recommendedName>
        <fullName evidence="4">Cytidyltransferase-like domain-containing protein</fullName>
    </recommendedName>
</protein>
<evidence type="ECO:0000313" key="6">
    <source>
        <dbReference type="Proteomes" id="UP001500689"/>
    </source>
</evidence>
<evidence type="ECO:0000256" key="1">
    <source>
        <dbReference type="ARBA" id="ARBA00022679"/>
    </source>
</evidence>
<evidence type="ECO:0000313" key="5">
    <source>
        <dbReference type="EMBL" id="GAA3526820.1"/>
    </source>
</evidence>
<feature type="region of interest" description="Disordered" evidence="3">
    <location>
        <begin position="51"/>
        <end position="72"/>
    </location>
</feature>
<comment type="caution">
    <text evidence="5">The sequence shown here is derived from an EMBL/GenBank/DDBJ whole genome shotgun (WGS) entry which is preliminary data.</text>
</comment>
<dbReference type="InterPro" id="IPR004821">
    <property type="entry name" value="Cyt_trans-like"/>
</dbReference>
<evidence type="ECO:0000256" key="3">
    <source>
        <dbReference type="SAM" id="MobiDB-lite"/>
    </source>
</evidence>
<dbReference type="PANTHER" id="PTHR21342:SF0">
    <property type="entry name" value="BIFUNCTIONAL NMN ADENYLYLTRANSFERASE_NUDIX HYDROLASE"/>
    <property type="match status" value="1"/>
</dbReference>
<keyword evidence="1" id="KW-0808">Transferase</keyword>
<feature type="compositionally biased region" description="Basic and acidic residues" evidence="3">
    <location>
        <begin position="56"/>
        <end position="71"/>
    </location>
</feature>
<dbReference type="SUPFAM" id="SSF52374">
    <property type="entry name" value="Nucleotidylyl transferase"/>
    <property type="match status" value="1"/>
</dbReference>
<accession>A0ABP6V4H2</accession>
<sequence length="198" mass="21741">MSDATAPESAGRAGTEALACVTGRFQPVHNQHLELMRIALSGADHLLVGLTNPDAGTRREEPSSAHRHTEDGNPFTFFERSRLITAALTADGWDGRFTIVPFDLFRPESWYEYVPSHARHFVRSYSAWEERKAGLLADGGYLVERLVGEPDGRISGSDIRARIDRGDPWEELVPPAVVAPLRALAAARRGADSAGRPR</sequence>
<proteinExistence type="predicted"/>
<dbReference type="Gene3D" id="3.40.50.620">
    <property type="entry name" value="HUPs"/>
    <property type="match status" value="1"/>
</dbReference>
<name>A0ABP6V4H2_9PSEU</name>
<keyword evidence="6" id="KW-1185">Reference proteome</keyword>
<dbReference type="EMBL" id="BAAAZN010000001">
    <property type="protein sequence ID" value="GAA3526820.1"/>
    <property type="molecule type" value="Genomic_DNA"/>
</dbReference>
<feature type="domain" description="Cytidyltransferase-like" evidence="4">
    <location>
        <begin position="22"/>
        <end position="65"/>
    </location>
</feature>
<dbReference type="PANTHER" id="PTHR21342">
    <property type="entry name" value="PHOSPHOPANTETHEINE ADENYLYLTRANSFERASE"/>
    <property type="match status" value="1"/>
</dbReference>
<evidence type="ECO:0000259" key="4">
    <source>
        <dbReference type="Pfam" id="PF01467"/>
    </source>
</evidence>